<accession>A0AA88J9J6</accession>
<dbReference type="EMBL" id="BTGU01000188">
    <property type="protein sequence ID" value="GMN64626.1"/>
    <property type="molecule type" value="Genomic_DNA"/>
</dbReference>
<keyword evidence="3" id="KW-1185">Reference proteome</keyword>
<feature type="region of interest" description="Disordered" evidence="1">
    <location>
        <begin position="1"/>
        <end position="23"/>
    </location>
</feature>
<comment type="caution">
    <text evidence="2">The sequence shown here is derived from an EMBL/GenBank/DDBJ whole genome shotgun (WGS) entry which is preliminary data.</text>
</comment>
<evidence type="ECO:0000256" key="1">
    <source>
        <dbReference type="SAM" id="MobiDB-lite"/>
    </source>
</evidence>
<name>A0AA88J9J6_FICCA</name>
<dbReference type="Proteomes" id="UP001187192">
    <property type="component" value="Unassembled WGS sequence"/>
</dbReference>
<sequence>MKRERKGGRRRPSQATEKTLGGKGNVRKIALPLEKVMCSPILVHIWPSSPSLVKI</sequence>
<organism evidence="2 3">
    <name type="scientific">Ficus carica</name>
    <name type="common">Common fig</name>
    <dbReference type="NCBI Taxonomy" id="3494"/>
    <lineage>
        <taxon>Eukaryota</taxon>
        <taxon>Viridiplantae</taxon>
        <taxon>Streptophyta</taxon>
        <taxon>Embryophyta</taxon>
        <taxon>Tracheophyta</taxon>
        <taxon>Spermatophyta</taxon>
        <taxon>Magnoliopsida</taxon>
        <taxon>eudicotyledons</taxon>
        <taxon>Gunneridae</taxon>
        <taxon>Pentapetalae</taxon>
        <taxon>rosids</taxon>
        <taxon>fabids</taxon>
        <taxon>Rosales</taxon>
        <taxon>Moraceae</taxon>
        <taxon>Ficeae</taxon>
        <taxon>Ficus</taxon>
    </lineage>
</organism>
<dbReference type="AlphaFoldDB" id="A0AA88J9J6"/>
<protein>
    <submittedName>
        <fullName evidence="2">Uncharacterized protein</fullName>
    </submittedName>
</protein>
<gene>
    <name evidence="2" type="ORF">TIFTF001_033689</name>
</gene>
<proteinExistence type="predicted"/>
<reference evidence="2" key="1">
    <citation type="submission" date="2023-07" db="EMBL/GenBank/DDBJ databases">
        <title>draft genome sequence of fig (Ficus carica).</title>
        <authorList>
            <person name="Takahashi T."/>
            <person name="Nishimura K."/>
        </authorList>
    </citation>
    <scope>NUCLEOTIDE SEQUENCE</scope>
</reference>
<evidence type="ECO:0000313" key="2">
    <source>
        <dbReference type="EMBL" id="GMN64626.1"/>
    </source>
</evidence>
<evidence type="ECO:0000313" key="3">
    <source>
        <dbReference type="Proteomes" id="UP001187192"/>
    </source>
</evidence>
<feature type="compositionally biased region" description="Basic residues" evidence="1">
    <location>
        <begin position="1"/>
        <end position="12"/>
    </location>
</feature>